<keyword evidence="8 13" id="KW-0521">NADP</keyword>
<feature type="binding site" evidence="12">
    <location>
        <position position="162"/>
    </location>
    <ligand>
        <name>D-threo-isocitrate</name>
        <dbReference type="ChEBI" id="CHEBI:15562"/>
    </ligand>
</feature>
<feature type="binding site" evidence="13">
    <location>
        <position position="361"/>
    </location>
    <ligand>
        <name>NADP(+)</name>
        <dbReference type="ChEBI" id="CHEBI:58349"/>
    </ligand>
</feature>
<feature type="binding site" evidence="12">
    <location>
        <position position="122"/>
    </location>
    <ligand>
        <name>D-threo-isocitrate</name>
        <dbReference type="ChEBI" id="CHEBI:15562"/>
    </ligand>
</feature>
<gene>
    <name evidence="19" type="primary">icd1</name>
    <name evidence="19" type="ordered locus">azo1147</name>
</gene>
<feature type="domain" description="Isopropylmalate dehydrogenase-like" evidence="18">
    <location>
        <begin position="37"/>
        <end position="421"/>
    </location>
</feature>
<evidence type="ECO:0000259" key="18">
    <source>
        <dbReference type="SMART" id="SM01329"/>
    </source>
</evidence>
<evidence type="ECO:0000256" key="10">
    <source>
        <dbReference type="ARBA" id="ARBA00023211"/>
    </source>
</evidence>
<dbReference type="EC" id="1.1.1.42" evidence="17"/>
<feature type="binding site" evidence="13">
    <location>
        <position position="400"/>
    </location>
    <ligand>
        <name>NADP(+)</name>
        <dbReference type="ChEBI" id="CHEBI:58349"/>
    </ligand>
</feature>
<dbReference type="NCBIfam" id="NF005425">
    <property type="entry name" value="PRK07006.1"/>
    <property type="match status" value="1"/>
</dbReference>
<dbReference type="SUPFAM" id="SSF53659">
    <property type="entry name" value="Isocitrate/Isopropylmalate dehydrogenase-like"/>
    <property type="match status" value="1"/>
</dbReference>
<comment type="subunit">
    <text evidence="3">Homodimer.</text>
</comment>
<evidence type="ECO:0000256" key="4">
    <source>
        <dbReference type="ARBA" id="ARBA00022435"/>
    </source>
</evidence>
<evidence type="ECO:0000256" key="17">
    <source>
        <dbReference type="RuleBase" id="RU004446"/>
    </source>
</evidence>
<reference evidence="19 20" key="1">
    <citation type="journal article" date="2006" name="Nat. Biotechnol.">
        <title>Complete genome of the mutualistic, N2-fixing grass endophyte Azoarcus sp. strain BH72.</title>
        <authorList>
            <person name="Krause A."/>
            <person name="Ramakumar A."/>
            <person name="Bartels D."/>
            <person name="Battistoni F."/>
            <person name="Bekel T."/>
            <person name="Boch J."/>
            <person name="Boehm M."/>
            <person name="Friedrich F."/>
            <person name="Hurek T."/>
            <person name="Krause L."/>
            <person name="Linke B."/>
            <person name="McHardy A.C."/>
            <person name="Sarkar A."/>
            <person name="Schneiker S."/>
            <person name="Syed A.A."/>
            <person name="Thauer R."/>
            <person name="Vorhoelter F.-J."/>
            <person name="Weidner S."/>
            <person name="Puehler A."/>
            <person name="Reinhold-Hurek B."/>
            <person name="Kaiser O."/>
            <person name="Goesmann A."/>
        </authorList>
    </citation>
    <scope>NUCLEOTIDE SEQUENCE [LARGE SCALE GENOMIC DNA]</scope>
    <source>
        <strain evidence="19 20">BH72</strain>
    </source>
</reference>
<feature type="site" description="Critical for catalysis" evidence="15">
    <location>
        <position position="239"/>
    </location>
</feature>
<evidence type="ECO:0000256" key="9">
    <source>
        <dbReference type="ARBA" id="ARBA00023002"/>
    </source>
</evidence>
<dbReference type="NCBIfam" id="TIGR00183">
    <property type="entry name" value="prok_nadp_idh"/>
    <property type="match status" value="1"/>
</dbReference>
<dbReference type="STRING" id="62928.azo1147"/>
<protein>
    <recommendedName>
        <fullName evidence="17">Isocitrate dehydrogenase [NADP]</fullName>
        <ecNumber evidence="17">1.1.1.42</ecNumber>
    </recommendedName>
</protein>
<dbReference type="EMBL" id="AM406670">
    <property type="protein sequence ID" value="CAL93764.1"/>
    <property type="molecule type" value="Genomic_DNA"/>
</dbReference>
<keyword evidence="5 17" id="KW-0816">Tricarboxylic acid cycle</keyword>
<feature type="binding site" evidence="13">
    <location>
        <position position="404"/>
    </location>
    <ligand>
        <name>NADP(+)</name>
        <dbReference type="ChEBI" id="CHEBI:58349"/>
    </ligand>
</feature>
<sequence length="425" mass="46510">MVESNNQEGVDMSTSHIKVPAGGQKIVPGQPIPDNPIIPYIEGDGIGIDITPVMIKVIDAAVDKAYGGGRKIHWMEVFAGEKSTRLYGPDEWLPKETFDALKEYSVSIKGPMTTPVGGGIRSLNVALRQELDLYQCVRPVRYFNGVPSPLKDPSKVDMVIFRENTEDIYAGIEWAAESDSAKKVIRFLQEEMGVKKIRFPATSGIGIKPISREGTTRLVRAALRYAIDNDRRNLTIVHKGNIMKFTEGAFRDWAYEVAQKEFGAEPIDGGPWCRFKNPKTGREIVVKDAIADAFLQQILLRPAEYDVIACCNLNGDYISDALAAQVGGIGIAPGANISDQYACFEATHGTAPKYAGLDKVNPGSIILSAEMMLRHLGWTEAADLVIRSMEAAIGDKVVTYDFARLMEGAQEVSCSAFGDAMIARM</sequence>
<keyword evidence="6 17" id="KW-0479">Metal-binding</keyword>
<dbReference type="PROSITE" id="PS00470">
    <property type="entry name" value="IDH_IMDH"/>
    <property type="match status" value="1"/>
</dbReference>
<evidence type="ECO:0000256" key="5">
    <source>
        <dbReference type="ARBA" id="ARBA00022532"/>
    </source>
</evidence>
<dbReference type="Proteomes" id="UP000002588">
    <property type="component" value="Chromosome"/>
</dbReference>
<dbReference type="HOGENOM" id="CLU_031953_7_1_4"/>
<evidence type="ECO:0000256" key="16">
    <source>
        <dbReference type="PIRSR" id="PIRSR604439-5"/>
    </source>
</evidence>
<keyword evidence="9 19" id="KW-0560">Oxidoreductase</keyword>
<accession>A1K4K9</accession>
<evidence type="ECO:0000256" key="8">
    <source>
        <dbReference type="ARBA" id="ARBA00022857"/>
    </source>
</evidence>
<evidence type="ECO:0000256" key="6">
    <source>
        <dbReference type="ARBA" id="ARBA00022723"/>
    </source>
</evidence>
<dbReference type="eggNOG" id="COG0538">
    <property type="taxonomic scope" value="Bacteria"/>
</dbReference>
<dbReference type="PANTHER" id="PTHR43504">
    <property type="entry name" value="ISOCITRATE DEHYDROGENASE [NADP]"/>
    <property type="match status" value="1"/>
</dbReference>
<feature type="binding site" evidence="13">
    <location>
        <begin position="348"/>
        <end position="354"/>
    </location>
    <ligand>
        <name>NADP(+)</name>
        <dbReference type="ChEBI" id="CHEBI:58349"/>
    </ligand>
</feature>
<evidence type="ECO:0000256" key="7">
    <source>
        <dbReference type="ARBA" id="ARBA00022842"/>
    </source>
</evidence>
<evidence type="ECO:0000256" key="2">
    <source>
        <dbReference type="ARBA" id="ARBA00007769"/>
    </source>
</evidence>
<keyword evidence="10 14" id="KW-0464">Manganese</keyword>
<evidence type="ECO:0000256" key="12">
    <source>
        <dbReference type="PIRSR" id="PIRSR604439-1"/>
    </source>
</evidence>
<evidence type="ECO:0000256" key="14">
    <source>
        <dbReference type="PIRSR" id="PIRSR604439-3"/>
    </source>
</evidence>
<comment type="catalytic activity">
    <reaction evidence="11">
        <text>D-threo-isocitrate + NADP(+) = 2-oxoglutarate + CO2 + NADPH</text>
        <dbReference type="Rhea" id="RHEA:19629"/>
        <dbReference type="ChEBI" id="CHEBI:15562"/>
        <dbReference type="ChEBI" id="CHEBI:16526"/>
        <dbReference type="ChEBI" id="CHEBI:16810"/>
        <dbReference type="ChEBI" id="CHEBI:57783"/>
        <dbReference type="ChEBI" id="CHEBI:58349"/>
        <dbReference type="EC" id="1.1.1.42"/>
    </reaction>
</comment>
<comment type="cofactor">
    <cofactor evidence="14">
        <name>Mg(2+)</name>
        <dbReference type="ChEBI" id="CHEBI:18420"/>
    </cofactor>
    <cofactor evidence="14">
        <name>Mn(2+)</name>
        <dbReference type="ChEBI" id="CHEBI:29035"/>
    </cofactor>
    <text evidence="14">Binds 1 Mg(2+) or Mn(2+) ion per subunit.</text>
</comment>
<evidence type="ECO:0000256" key="1">
    <source>
        <dbReference type="ARBA" id="ARBA00001936"/>
    </source>
</evidence>
<proteinExistence type="inferred from homology"/>
<feature type="modified residue" description="Phosphoserine" evidence="16">
    <location>
        <position position="122"/>
    </location>
</feature>
<evidence type="ECO:0000256" key="11">
    <source>
        <dbReference type="ARBA" id="ARBA00023554"/>
    </source>
</evidence>
<dbReference type="GO" id="GO:0006097">
    <property type="term" value="P:glyoxylate cycle"/>
    <property type="evidence" value="ECO:0007669"/>
    <property type="project" value="UniProtKB-KW"/>
</dbReference>
<dbReference type="InterPro" id="IPR004439">
    <property type="entry name" value="Isocitrate_DH_NADP_dimer_prok"/>
</dbReference>
<organism evidence="19 20">
    <name type="scientific">Azoarcus sp. (strain BH72)</name>
    <dbReference type="NCBI Taxonomy" id="418699"/>
    <lineage>
        <taxon>Bacteria</taxon>
        <taxon>Pseudomonadati</taxon>
        <taxon>Pseudomonadota</taxon>
        <taxon>Betaproteobacteria</taxon>
        <taxon>Rhodocyclales</taxon>
        <taxon>Zoogloeaceae</taxon>
        <taxon>Azoarcus</taxon>
    </lineage>
</organism>
<dbReference type="InterPro" id="IPR024084">
    <property type="entry name" value="IsoPropMal-DH-like_dom"/>
</dbReference>
<dbReference type="SMART" id="SM01329">
    <property type="entry name" value="Iso_dh"/>
    <property type="match status" value="1"/>
</dbReference>
<evidence type="ECO:0000313" key="20">
    <source>
        <dbReference type="Proteomes" id="UP000002588"/>
    </source>
</evidence>
<comment type="similarity">
    <text evidence="2">Belongs to the isocitrate and isopropylmalate dehydrogenases family.</text>
</comment>
<comment type="cofactor">
    <cofactor evidence="1">
        <name>Mn(2+)</name>
        <dbReference type="ChEBI" id="CHEBI:29035"/>
    </cofactor>
</comment>
<feature type="binding site" evidence="12">
    <location>
        <position position="138"/>
    </location>
    <ligand>
        <name>D-threo-isocitrate</name>
        <dbReference type="ChEBI" id="CHEBI:15562"/>
    </ligand>
</feature>
<dbReference type="AlphaFoldDB" id="A1K4K9"/>
<keyword evidence="7 14" id="KW-0460">Magnesium</keyword>
<evidence type="ECO:0000256" key="3">
    <source>
        <dbReference type="ARBA" id="ARBA00011738"/>
    </source>
</evidence>
<evidence type="ECO:0000313" key="19">
    <source>
        <dbReference type="EMBL" id="CAL93764.1"/>
    </source>
</evidence>
<name>A1K4K9_AZOSB</name>
<feature type="binding site" evidence="14">
    <location>
        <position position="316"/>
    </location>
    <ligand>
        <name>Mg(2+)</name>
        <dbReference type="ChEBI" id="CHEBI:18420"/>
    </ligand>
</feature>
<dbReference type="GO" id="GO:0004450">
    <property type="term" value="F:isocitrate dehydrogenase (NADP+) activity"/>
    <property type="evidence" value="ECO:0007669"/>
    <property type="project" value="UniProtKB-UniRule"/>
</dbReference>
<dbReference type="GO" id="GO:0000287">
    <property type="term" value="F:magnesium ion binding"/>
    <property type="evidence" value="ECO:0007669"/>
    <property type="project" value="InterPro"/>
</dbReference>
<dbReference type="Gene3D" id="3.40.718.10">
    <property type="entry name" value="Isopropylmalate Dehydrogenase"/>
    <property type="match status" value="1"/>
</dbReference>
<keyword evidence="4 17" id="KW-0329">Glyoxylate bypass</keyword>
<feature type="site" description="Critical for catalysis" evidence="15">
    <location>
        <position position="169"/>
    </location>
</feature>
<dbReference type="Pfam" id="PF00180">
    <property type="entry name" value="Iso_dh"/>
    <property type="match status" value="1"/>
</dbReference>
<dbReference type="InterPro" id="IPR019818">
    <property type="entry name" value="IsoCit/isopropylmalate_DH_CS"/>
</dbReference>
<dbReference type="KEGG" id="azo:azo1147"/>
<feature type="binding site" evidence="13">
    <location>
        <position position="113"/>
    </location>
    <ligand>
        <name>NADP(+)</name>
        <dbReference type="ChEBI" id="CHEBI:58349"/>
    </ligand>
</feature>
<feature type="binding site" evidence="12">
    <location>
        <position position="128"/>
    </location>
    <ligand>
        <name>D-threo-isocitrate</name>
        <dbReference type="ChEBI" id="CHEBI:15562"/>
    </ligand>
</feature>
<feature type="binding site" evidence="12">
    <location>
        <position position="124"/>
    </location>
    <ligand>
        <name>D-threo-isocitrate</name>
        <dbReference type="ChEBI" id="CHEBI:15562"/>
    </ligand>
</feature>
<feature type="modified residue" description="N6-acetyllysine" evidence="16">
    <location>
        <position position="151"/>
    </location>
</feature>
<keyword evidence="20" id="KW-1185">Reference proteome</keyword>
<dbReference type="PANTHER" id="PTHR43504:SF1">
    <property type="entry name" value="ISOCITRATE DEHYDROGENASE [NADP]"/>
    <property type="match status" value="1"/>
</dbReference>
<dbReference type="GO" id="GO:0051287">
    <property type="term" value="F:NAD binding"/>
    <property type="evidence" value="ECO:0007669"/>
    <property type="project" value="InterPro"/>
</dbReference>
<feature type="modified residue" description="N6-succinyllysine" evidence="16">
    <location>
        <position position="109"/>
    </location>
</feature>
<dbReference type="GO" id="GO:0006099">
    <property type="term" value="P:tricarboxylic acid cycle"/>
    <property type="evidence" value="ECO:0007669"/>
    <property type="project" value="UniProtKB-UniRule"/>
</dbReference>
<evidence type="ECO:0000256" key="13">
    <source>
        <dbReference type="PIRSR" id="PIRSR604439-2"/>
    </source>
</evidence>
<evidence type="ECO:0000256" key="15">
    <source>
        <dbReference type="PIRSR" id="PIRSR604439-4"/>
    </source>
</evidence>